<dbReference type="Pfam" id="PF01323">
    <property type="entry name" value="DSBA"/>
    <property type="match status" value="2"/>
</dbReference>
<dbReference type="GO" id="GO:0005777">
    <property type="term" value="C:peroxisome"/>
    <property type="evidence" value="ECO:0007669"/>
    <property type="project" value="TreeGrafter"/>
</dbReference>
<dbReference type="InterPro" id="IPR001853">
    <property type="entry name" value="DSBA-like_thioredoxin_dom"/>
</dbReference>
<dbReference type="Gene3D" id="3.40.30.10">
    <property type="entry name" value="Glutaredoxin"/>
    <property type="match status" value="2"/>
</dbReference>
<dbReference type="PANTHER" id="PTHR42943">
    <property type="entry name" value="GLUTATHIONE S-TRANSFERASE KAPPA"/>
    <property type="match status" value="1"/>
</dbReference>
<feature type="domain" description="DSBA-like thioredoxin" evidence="1">
    <location>
        <begin position="7"/>
        <end position="200"/>
    </location>
</feature>
<dbReference type="GO" id="GO:0005739">
    <property type="term" value="C:mitochondrion"/>
    <property type="evidence" value="ECO:0007669"/>
    <property type="project" value="TreeGrafter"/>
</dbReference>
<reference evidence="2 3" key="1">
    <citation type="submission" date="2016-04" db="EMBL/GenBank/DDBJ databases">
        <title>Evolutionary innovation and constraint leading to complex multicellularity in the Ascomycota.</title>
        <authorList>
            <person name="Cisse O."/>
            <person name="Nguyen A."/>
            <person name="Hewitt D.A."/>
            <person name="Jedd G."/>
            <person name="Stajich J.E."/>
        </authorList>
    </citation>
    <scope>NUCLEOTIDE SEQUENCE [LARGE SCALE GENOMIC DNA]</scope>
    <source>
        <strain evidence="2 3">DAH-3</strain>
    </source>
</reference>
<sequence>MSSIRNTIEFGYDISCPYAYMASRSIEALANRSGAEIIWKPVLLGALYEATGALQGKEGSASDVFSPTKKGIYMRDFEMSLKRHKVPYRYPDSHPVKTVHALRLIYATPNSHRAALTHALYKAYWSDNFDISSHSALLEISRSSTGLQYDESTFSHLEYHTALKDATNEAIKRGAFGVPIFWVEHENRFWWGFDRMVMVEAVCTARSRNVAYHLVTGLSGLHPRCLRVPPVPKQRRRVKLEFWFDFSSPFAYLGWTQLERMKREAGTGLIVEYKPILLGALFKMLGGPQLPMDTMSQAKKRYYFQDMYDWAKHWSAIGSQQTPPDPLIKFEFPDVFPIKTINSLRIAIADNNTIPTICKCHTLVIMVDSIDRAAWGENQNISDPGILTEVLSKKGFNADELLEIANSTRTKEQLRKNTEEAHQLGLCGVPSYRVSDRTKDGWKVNGGITWGQDRIPVVQDLIAGWHPDRTRLIADVSTSHRLGMIRGGNRGKERKNDYRL</sequence>
<dbReference type="InterPro" id="IPR036249">
    <property type="entry name" value="Thioredoxin-like_sf"/>
</dbReference>
<dbReference type="CDD" id="cd03022">
    <property type="entry name" value="DsbA_HCCA_Iso"/>
    <property type="match status" value="1"/>
</dbReference>
<dbReference type="InterPro" id="IPR044087">
    <property type="entry name" value="NahD-like"/>
</dbReference>
<evidence type="ECO:0000313" key="2">
    <source>
        <dbReference type="EMBL" id="OLL24114.1"/>
    </source>
</evidence>
<evidence type="ECO:0000259" key="1">
    <source>
        <dbReference type="Pfam" id="PF01323"/>
    </source>
</evidence>
<name>A0A1U7LN87_NEOID</name>
<organism evidence="2 3">
    <name type="scientific">Neolecta irregularis (strain DAH-3)</name>
    <dbReference type="NCBI Taxonomy" id="1198029"/>
    <lineage>
        <taxon>Eukaryota</taxon>
        <taxon>Fungi</taxon>
        <taxon>Dikarya</taxon>
        <taxon>Ascomycota</taxon>
        <taxon>Taphrinomycotina</taxon>
        <taxon>Neolectales</taxon>
        <taxon>Neolectaceae</taxon>
        <taxon>Neolecta</taxon>
    </lineage>
</organism>
<dbReference type="SUPFAM" id="SSF52833">
    <property type="entry name" value="Thioredoxin-like"/>
    <property type="match status" value="2"/>
</dbReference>
<dbReference type="Proteomes" id="UP000186594">
    <property type="component" value="Unassembled WGS sequence"/>
</dbReference>
<dbReference type="AlphaFoldDB" id="A0A1U7LN87"/>
<dbReference type="EMBL" id="LXFE01000976">
    <property type="protein sequence ID" value="OLL24114.1"/>
    <property type="molecule type" value="Genomic_DNA"/>
</dbReference>
<dbReference type="STRING" id="1198029.A0A1U7LN87"/>
<proteinExistence type="predicted"/>
<evidence type="ECO:0000313" key="3">
    <source>
        <dbReference type="Proteomes" id="UP000186594"/>
    </source>
</evidence>
<dbReference type="GO" id="GO:0018845">
    <property type="term" value="F:2-hydroxychromene-2-carboxylate isomerase activity"/>
    <property type="evidence" value="ECO:0007669"/>
    <property type="project" value="InterPro"/>
</dbReference>
<dbReference type="GO" id="GO:1901170">
    <property type="term" value="P:naphthalene catabolic process"/>
    <property type="evidence" value="ECO:0007669"/>
    <property type="project" value="InterPro"/>
</dbReference>
<dbReference type="OMA" id="FYWADKF"/>
<comment type="caution">
    <text evidence="2">The sequence shown here is derived from an EMBL/GenBank/DDBJ whole genome shotgun (WGS) entry which is preliminary data.</text>
</comment>
<gene>
    <name evidence="2" type="ORF">NEOLI_000358</name>
</gene>
<protein>
    <submittedName>
        <fullName evidence="2">2-hydroxychromene-2-carboxylate isomerase</fullName>
    </submittedName>
</protein>
<dbReference type="GO" id="GO:0006749">
    <property type="term" value="P:glutathione metabolic process"/>
    <property type="evidence" value="ECO:0007669"/>
    <property type="project" value="TreeGrafter"/>
</dbReference>
<keyword evidence="2" id="KW-0413">Isomerase</keyword>
<keyword evidence="3" id="KW-1185">Reference proteome</keyword>
<accession>A0A1U7LN87</accession>
<dbReference type="PANTHER" id="PTHR42943:SF2">
    <property type="entry name" value="GLUTATHIONE S-TRANSFERASE KAPPA 1"/>
    <property type="match status" value="1"/>
</dbReference>
<feature type="domain" description="DSBA-like thioredoxin" evidence="1">
    <location>
        <begin position="240"/>
        <end position="462"/>
    </location>
</feature>
<dbReference type="OrthoDB" id="4664297at2759"/>
<dbReference type="InterPro" id="IPR051924">
    <property type="entry name" value="GST_Kappa/NadH"/>
</dbReference>
<dbReference type="GO" id="GO:0004364">
    <property type="term" value="F:glutathione transferase activity"/>
    <property type="evidence" value="ECO:0007669"/>
    <property type="project" value="TreeGrafter"/>
</dbReference>
<dbReference type="GO" id="GO:0004602">
    <property type="term" value="F:glutathione peroxidase activity"/>
    <property type="evidence" value="ECO:0007669"/>
    <property type="project" value="TreeGrafter"/>
</dbReference>